<dbReference type="NCBIfam" id="TIGR00360">
    <property type="entry name" value="ComEC_N-term"/>
    <property type="match status" value="1"/>
</dbReference>
<feature type="transmembrane region" description="Helical" evidence="6">
    <location>
        <begin position="62"/>
        <end position="79"/>
    </location>
</feature>
<evidence type="ECO:0000313" key="10">
    <source>
        <dbReference type="Proteomes" id="UP001165297"/>
    </source>
</evidence>
<evidence type="ECO:0000256" key="6">
    <source>
        <dbReference type="SAM" id="Phobius"/>
    </source>
</evidence>
<dbReference type="PANTHER" id="PTHR30619">
    <property type="entry name" value="DNA INTERNALIZATION/COMPETENCE PROTEIN COMEC/REC2"/>
    <property type="match status" value="1"/>
</dbReference>
<evidence type="ECO:0000256" key="2">
    <source>
        <dbReference type="ARBA" id="ARBA00022475"/>
    </source>
</evidence>
<evidence type="ECO:0000259" key="8">
    <source>
        <dbReference type="Pfam" id="PF13567"/>
    </source>
</evidence>
<gene>
    <name evidence="9" type="ORF">LGH70_09520</name>
</gene>
<keyword evidence="5 6" id="KW-0472">Membrane</keyword>
<feature type="transmembrane region" description="Helical" evidence="6">
    <location>
        <begin position="6"/>
        <end position="26"/>
    </location>
</feature>
<feature type="transmembrane region" description="Helical" evidence="6">
    <location>
        <begin position="554"/>
        <end position="571"/>
    </location>
</feature>
<dbReference type="Pfam" id="PF13567">
    <property type="entry name" value="DUF4131"/>
    <property type="match status" value="1"/>
</dbReference>
<dbReference type="InterPro" id="IPR025405">
    <property type="entry name" value="DUF4131"/>
</dbReference>
<evidence type="ECO:0000313" key="9">
    <source>
        <dbReference type="EMBL" id="MCB2377819.1"/>
    </source>
</evidence>
<keyword evidence="4 6" id="KW-1133">Transmembrane helix</keyword>
<evidence type="ECO:0000256" key="3">
    <source>
        <dbReference type="ARBA" id="ARBA00022692"/>
    </source>
</evidence>
<evidence type="ECO:0000256" key="4">
    <source>
        <dbReference type="ARBA" id="ARBA00022989"/>
    </source>
</evidence>
<dbReference type="PANTHER" id="PTHR30619:SF1">
    <property type="entry name" value="RECOMBINATION PROTEIN 2"/>
    <property type="match status" value="1"/>
</dbReference>
<dbReference type="InterPro" id="IPR004477">
    <property type="entry name" value="ComEC_N"/>
</dbReference>
<reference evidence="9" key="1">
    <citation type="submission" date="2021-10" db="EMBL/GenBank/DDBJ databases">
        <authorList>
            <person name="Dean J.D."/>
            <person name="Kim M.K."/>
            <person name="Newey C.N."/>
            <person name="Stoker T.S."/>
            <person name="Thompson D.W."/>
            <person name="Grose J.H."/>
        </authorList>
    </citation>
    <scope>NUCLEOTIDE SEQUENCE</scope>
    <source>
        <strain evidence="9">BT635</strain>
    </source>
</reference>
<dbReference type="Proteomes" id="UP001165297">
    <property type="component" value="Unassembled WGS sequence"/>
</dbReference>
<proteinExistence type="predicted"/>
<feature type="transmembrane region" description="Helical" evidence="6">
    <location>
        <begin position="494"/>
        <end position="512"/>
    </location>
</feature>
<feature type="domain" description="ComEC/Rec2-related protein" evidence="7">
    <location>
        <begin position="239"/>
        <end position="549"/>
    </location>
</feature>
<feature type="transmembrane region" description="Helical" evidence="6">
    <location>
        <begin position="340"/>
        <end position="359"/>
    </location>
</feature>
<sequence>MIHWAPYVFVRLFLSLAGGVLTYLYIGAALPDLRWPLAGLTLLFVAVQTWANRRPAPGPTDAAGWLAIITLFGAGLTLTQQATEKRRPEHLSQLRGDIEFYRAVVDDYTVVRPATYATTVRVSAVRIGGKWRAALGGIRVSVPRDSGVAAPRYGDVWLVRGGPAPAKAPLNPGEFDYRRYLGYHQIYHQQFIHADQYRPIAFQPPFYLKAVSMRAARVLDGVFRQYVQHKREYALASALVLGIKDEVDQDTKQAYANTGTTHIMAVSGLQVGLLFTLVTLSLKHFFGATRGFRYWSAGVGLVVIWSYAFLTGLSASVLRAAVMFSFIIVARASGRQSNMYNTLAVAAFCLLCYDPYLLADVGFQLSFLAVLSIVYLQPQIASWLDFKDRAAARIRPWQPVAVQKLWKAAGWVADWIWQATALSLAAQVATFPLGLFYFHQFPLSFLASNLVAVPISSVAVYVGLALLAAKGLVAGIGLLLPGSLLVWLDWLPKSIAWLFEHMIWLFNEYIFWIGRTMPGALIRNVHVTPPQAWLIFAILLALLTFLAVKRLPWLGLACLLTTVFAGTRVWAARSHMSDEELIIYSIPRRSVCGFWQGATAHIVTVDSLPLSETERTYRIVPGIIQREARQVAYHTGWHQAPMPTAQPTPHVTVCVWRGIRLAFVTGRVEDARLPSPVDVVVLRRNAWVKPSELAQLFGEKAHVIFDSSCKSWYVARQDSLLQAAGFQTHDVTSRGAFTMRPRVAAGLPAGVAETE</sequence>
<feature type="domain" description="DUF4131" evidence="8">
    <location>
        <begin position="35"/>
        <end position="194"/>
    </location>
</feature>
<comment type="caution">
    <text evidence="9">The sequence shown here is derived from an EMBL/GenBank/DDBJ whole genome shotgun (WGS) entry which is preliminary data.</text>
</comment>
<evidence type="ECO:0000256" key="1">
    <source>
        <dbReference type="ARBA" id="ARBA00004651"/>
    </source>
</evidence>
<keyword evidence="2" id="KW-1003">Cell membrane</keyword>
<protein>
    <submittedName>
        <fullName evidence="9">ComEC family competence protein</fullName>
    </submittedName>
</protein>
<feature type="transmembrane region" description="Helical" evidence="6">
    <location>
        <begin position="444"/>
        <end position="464"/>
    </location>
</feature>
<feature type="transmembrane region" description="Helical" evidence="6">
    <location>
        <begin position="415"/>
        <end position="438"/>
    </location>
</feature>
<evidence type="ECO:0000256" key="5">
    <source>
        <dbReference type="ARBA" id="ARBA00023136"/>
    </source>
</evidence>
<keyword evidence="3 6" id="KW-0812">Transmembrane</keyword>
<organism evidence="9 10">
    <name type="scientific">Hymenobacter nitidus</name>
    <dbReference type="NCBI Taxonomy" id="2880929"/>
    <lineage>
        <taxon>Bacteria</taxon>
        <taxon>Pseudomonadati</taxon>
        <taxon>Bacteroidota</taxon>
        <taxon>Cytophagia</taxon>
        <taxon>Cytophagales</taxon>
        <taxon>Hymenobacteraceae</taxon>
        <taxon>Hymenobacter</taxon>
    </lineage>
</organism>
<name>A0ABS8ACD6_9BACT</name>
<feature type="transmembrane region" description="Helical" evidence="6">
    <location>
        <begin position="471"/>
        <end position="488"/>
    </location>
</feature>
<feature type="transmembrane region" description="Helical" evidence="6">
    <location>
        <begin position="302"/>
        <end position="328"/>
    </location>
</feature>
<dbReference type="InterPro" id="IPR052159">
    <property type="entry name" value="Competence_DNA_uptake"/>
</dbReference>
<comment type="subcellular location">
    <subcellularLocation>
        <location evidence="1">Cell membrane</location>
        <topology evidence="1">Multi-pass membrane protein</topology>
    </subcellularLocation>
</comment>
<feature type="transmembrane region" description="Helical" evidence="6">
    <location>
        <begin position="262"/>
        <end position="282"/>
    </location>
</feature>
<dbReference type="Pfam" id="PF03772">
    <property type="entry name" value="Competence"/>
    <property type="match status" value="1"/>
</dbReference>
<feature type="transmembrane region" description="Helical" evidence="6">
    <location>
        <begin position="532"/>
        <end position="548"/>
    </location>
</feature>
<dbReference type="EMBL" id="JAJADQ010000004">
    <property type="protein sequence ID" value="MCB2377819.1"/>
    <property type="molecule type" value="Genomic_DNA"/>
</dbReference>
<dbReference type="RefSeq" id="WP_226185001.1">
    <property type="nucleotide sequence ID" value="NZ_JAJADQ010000004.1"/>
</dbReference>
<evidence type="ECO:0000259" key="7">
    <source>
        <dbReference type="Pfam" id="PF03772"/>
    </source>
</evidence>
<accession>A0ABS8ACD6</accession>
<keyword evidence="10" id="KW-1185">Reference proteome</keyword>